<dbReference type="VEuPathDB" id="TrichDB:TRFO_37408"/>
<evidence type="ECO:0000313" key="2">
    <source>
        <dbReference type="Proteomes" id="UP000179807"/>
    </source>
</evidence>
<organism evidence="1 2">
    <name type="scientific">Tritrichomonas foetus</name>
    <dbReference type="NCBI Taxonomy" id="1144522"/>
    <lineage>
        <taxon>Eukaryota</taxon>
        <taxon>Metamonada</taxon>
        <taxon>Parabasalia</taxon>
        <taxon>Tritrichomonadida</taxon>
        <taxon>Tritrichomonadidae</taxon>
        <taxon>Tritrichomonas</taxon>
    </lineage>
</organism>
<dbReference type="EMBL" id="MLAK01001177">
    <property type="protein sequence ID" value="OHS96429.1"/>
    <property type="molecule type" value="Genomic_DNA"/>
</dbReference>
<dbReference type="Proteomes" id="UP000179807">
    <property type="component" value="Unassembled WGS sequence"/>
</dbReference>
<dbReference type="OrthoDB" id="10580286at2759"/>
<evidence type="ECO:0000313" key="1">
    <source>
        <dbReference type="EMBL" id="OHS96429.1"/>
    </source>
</evidence>
<gene>
    <name evidence="1" type="ORF">TRFO_37408</name>
</gene>
<protein>
    <recommendedName>
        <fullName evidence="3">Ubiquitin-like domain-containing protein</fullName>
    </recommendedName>
</protein>
<name>A0A1J4JG55_9EUKA</name>
<proteinExistence type="predicted"/>
<dbReference type="GeneID" id="94846113"/>
<evidence type="ECO:0008006" key="3">
    <source>
        <dbReference type="Google" id="ProtNLM"/>
    </source>
</evidence>
<keyword evidence="2" id="KW-1185">Reference proteome</keyword>
<dbReference type="AlphaFoldDB" id="A0A1J4JG55"/>
<accession>A0A1J4JG55</accession>
<comment type="caution">
    <text evidence="1">The sequence shown here is derived from an EMBL/GenBank/DDBJ whole genome shotgun (WGS) entry which is preliminary data.</text>
</comment>
<dbReference type="RefSeq" id="XP_068349566.1">
    <property type="nucleotide sequence ID" value="XM_068511409.1"/>
</dbReference>
<reference evidence="1" key="1">
    <citation type="submission" date="2016-10" db="EMBL/GenBank/DDBJ databases">
        <authorList>
            <person name="Benchimol M."/>
            <person name="Almeida L.G."/>
            <person name="Vasconcelos A.T."/>
            <person name="Perreira-Neves A."/>
            <person name="Rosa I.A."/>
            <person name="Tasca T."/>
            <person name="Bogo M.R."/>
            <person name="de Souza W."/>
        </authorList>
    </citation>
    <scope>NUCLEOTIDE SEQUENCE [LARGE SCALE GENOMIC DNA]</scope>
    <source>
        <strain evidence="1">K</strain>
    </source>
</reference>
<sequence length="171" mass="19909">MMTLQRQPLQLFVCIPNHFVKKVKVIPSHKVSILNSLFQKEEKTYIYKGQVLSESNTFESYDISDFEHIVALTNQNESSFEMEKLKWIHTTQDSELFAEKISPHPKSSIALEMARIRDVRIRKVEQKRFFLAKKVHNQMNHSGISRNRDCPLSIDYSPSECPNSGPLPVCW</sequence>